<organism evidence="2 3">
    <name type="scientific">Steinernema glaseri</name>
    <dbReference type="NCBI Taxonomy" id="37863"/>
    <lineage>
        <taxon>Eukaryota</taxon>
        <taxon>Metazoa</taxon>
        <taxon>Ecdysozoa</taxon>
        <taxon>Nematoda</taxon>
        <taxon>Chromadorea</taxon>
        <taxon>Rhabditida</taxon>
        <taxon>Tylenchina</taxon>
        <taxon>Panagrolaimomorpha</taxon>
        <taxon>Strongyloidoidea</taxon>
        <taxon>Steinernematidae</taxon>
        <taxon>Steinernema</taxon>
    </lineage>
</organism>
<dbReference type="Proteomes" id="UP000095287">
    <property type="component" value="Unplaced"/>
</dbReference>
<dbReference type="WBParaSite" id="L893_g7983.t1">
    <property type="protein sequence ID" value="L893_g7983.t1"/>
    <property type="gene ID" value="L893_g7983"/>
</dbReference>
<evidence type="ECO:0000313" key="2">
    <source>
        <dbReference type="Proteomes" id="UP000095287"/>
    </source>
</evidence>
<feature type="transmembrane region" description="Helical" evidence="1">
    <location>
        <begin position="118"/>
        <end position="137"/>
    </location>
</feature>
<name>A0A1I8AQZ4_9BILA</name>
<feature type="transmembrane region" description="Helical" evidence="1">
    <location>
        <begin position="181"/>
        <end position="201"/>
    </location>
</feature>
<accession>A0A1I8AQZ4</accession>
<evidence type="ECO:0000313" key="3">
    <source>
        <dbReference type="WBParaSite" id="L893_g7983.t1"/>
    </source>
</evidence>
<keyword evidence="2" id="KW-1185">Reference proteome</keyword>
<dbReference type="Pfam" id="PF11804">
    <property type="entry name" value="DUF3325"/>
    <property type="match status" value="1"/>
</dbReference>
<dbReference type="InterPro" id="IPR021762">
    <property type="entry name" value="DUF3325"/>
</dbReference>
<feature type="transmembrane region" description="Helical" evidence="1">
    <location>
        <begin position="88"/>
        <end position="106"/>
    </location>
</feature>
<keyword evidence="1" id="KW-0812">Transmembrane</keyword>
<feature type="transmembrane region" description="Helical" evidence="1">
    <location>
        <begin position="157"/>
        <end position="174"/>
    </location>
</feature>
<evidence type="ECO:0000256" key="1">
    <source>
        <dbReference type="SAM" id="Phobius"/>
    </source>
</evidence>
<dbReference type="AlphaFoldDB" id="A0A1I8AQZ4"/>
<keyword evidence="1" id="KW-0472">Membrane</keyword>
<reference evidence="3" key="1">
    <citation type="submission" date="2016-11" db="UniProtKB">
        <authorList>
            <consortium name="WormBaseParasite"/>
        </authorList>
    </citation>
    <scope>IDENTIFICATION</scope>
</reference>
<proteinExistence type="predicted"/>
<keyword evidence="1" id="KW-1133">Transmembrane helix</keyword>
<protein>
    <submittedName>
        <fullName evidence="3">MASE1 domain-containing protein</fullName>
    </submittedName>
</protein>
<feature type="transmembrane region" description="Helical" evidence="1">
    <location>
        <begin position="58"/>
        <end position="82"/>
    </location>
</feature>
<sequence length="227" mass="24110">MSGLILAVAAFFWANRLLPVALEGRADLEVDSFFAVWGLALLHALLRPGRRAWGEQLLLGAVLFAALPVLNALTTGTGLLPAIAQGDWMIAGFDLTALGCGLLLAWMARKMLRPQRGAVMLAIALFGFAAVAALCLAMERHYTDLLGHKPTPRRLRGLRMGGWLLIAVALGLAVRHSGWAMGLVELSAVVMGGLCAWVFVLPYAPRLLLGLAAASLVLAPLALLAPY</sequence>
<feature type="transmembrane region" description="Helical" evidence="1">
    <location>
        <begin position="207"/>
        <end position="225"/>
    </location>
</feature>